<name>A0A0R3AQ32_9PSED</name>
<comment type="caution">
    <text evidence="8">The sequence shown here is derived from an EMBL/GenBank/DDBJ whole genome shotgun (WGS) entry which is preliminary data.</text>
</comment>
<reference evidence="8 9" key="1">
    <citation type="submission" date="2015-02" db="EMBL/GenBank/DDBJ databases">
        <title>Two Pseudomonas sp. nov., isolated from raw milk.</title>
        <authorList>
            <person name="Wenning M."/>
            <person name="von Neubeck M."/>
            <person name="Huptas C."/>
            <person name="Scherer S."/>
        </authorList>
    </citation>
    <scope>NUCLEOTIDE SEQUENCE [LARGE SCALE GENOMIC DNA]</scope>
    <source>
        <strain evidence="8 9">DSM 29164</strain>
    </source>
</reference>
<dbReference type="PANTHER" id="PTHR46565">
    <property type="entry name" value="COLD SHOCK DOMAIN PROTEIN 2"/>
    <property type="match status" value="1"/>
</dbReference>
<evidence type="ECO:0000313" key="9">
    <source>
        <dbReference type="Proteomes" id="UP000050852"/>
    </source>
</evidence>
<dbReference type="OrthoDB" id="9810590at2"/>
<evidence type="ECO:0000256" key="4">
    <source>
        <dbReference type="ARBA" id="ARBA00023125"/>
    </source>
</evidence>
<dbReference type="PRINTS" id="PR00050">
    <property type="entry name" value="COLDSHOCK"/>
</dbReference>
<dbReference type="InterPro" id="IPR011129">
    <property type="entry name" value="CSD"/>
</dbReference>
<accession>A0A0R3AQ32</accession>
<dbReference type="InterPro" id="IPR012156">
    <property type="entry name" value="Cold_shock_CspA"/>
</dbReference>
<dbReference type="Proteomes" id="UP000050852">
    <property type="component" value="Unassembled WGS sequence"/>
</dbReference>
<dbReference type="PIRSF" id="PIRSF002599">
    <property type="entry name" value="Cold_shock_A"/>
    <property type="match status" value="1"/>
</dbReference>
<sequence>MTTGTVKLFNDDQGFGYITRDDDGTDIWAHFKEIQTDGFKYLVEGQRVRFEVEQGPKFLLAKRIFPIL</sequence>
<dbReference type="InterPro" id="IPR002059">
    <property type="entry name" value="CSP_DNA-bd"/>
</dbReference>
<dbReference type="GO" id="GO:0003677">
    <property type="term" value="F:DNA binding"/>
    <property type="evidence" value="ECO:0007669"/>
    <property type="project" value="UniProtKB-KW"/>
</dbReference>
<evidence type="ECO:0000256" key="6">
    <source>
        <dbReference type="ARBA" id="ARBA00023163"/>
    </source>
</evidence>
<comment type="subcellular location">
    <subcellularLocation>
        <location evidence="1">Cytoplasm</location>
    </subcellularLocation>
</comment>
<feature type="domain" description="CSD" evidence="7">
    <location>
        <begin position="1"/>
        <end position="66"/>
    </location>
</feature>
<dbReference type="InterPro" id="IPR012340">
    <property type="entry name" value="NA-bd_OB-fold"/>
</dbReference>
<gene>
    <name evidence="8" type="ORF">TX23_02685</name>
</gene>
<dbReference type="SMART" id="SM00357">
    <property type="entry name" value="CSP"/>
    <property type="match status" value="1"/>
</dbReference>
<dbReference type="GO" id="GO:0005829">
    <property type="term" value="C:cytosol"/>
    <property type="evidence" value="ECO:0007669"/>
    <property type="project" value="UniProtKB-ARBA"/>
</dbReference>
<evidence type="ECO:0000259" key="7">
    <source>
        <dbReference type="PROSITE" id="PS51857"/>
    </source>
</evidence>
<keyword evidence="2" id="KW-0963">Cytoplasm</keyword>
<dbReference type="SUPFAM" id="SSF50249">
    <property type="entry name" value="Nucleic acid-binding proteins"/>
    <property type="match status" value="1"/>
</dbReference>
<dbReference type="PROSITE" id="PS51857">
    <property type="entry name" value="CSD_2"/>
    <property type="match status" value="1"/>
</dbReference>
<dbReference type="PANTHER" id="PTHR46565:SF20">
    <property type="entry name" value="COLD SHOCK DOMAIN-CONTAINING PROTEIN 4"/>
    <property type="match status" value="1"/>
</dbReference>
<evidence type="ECO:0000256" key="1">
    <source>
        <dbReference type="ARBA" id="ARBA00004496"/>
    </source>
</evidence>
<dbReference type="Gene3D" id="2.40.50.140">
    <property type="entry name" value="Nucleic acid-binding proteins"/>
    <property type="match status" value="1"/>
</dbReference>
<proteinExistence type="predicted"/>
<evidence type="ECO:0000256" key="2">
    <source>
        <dbReference type="ARBA" id="ARBA00022490"/>
    </source>
</evidence>
<evidence type="ECO:0000256" key="3">
    <source>
        <dbReference type="ARBA" id="ARBA00023015"/>
    </source>
</evidence>
<organism evidence="8 9">
    <name type="scientific">Pseudomonas paralactis</name>
    <dbReference type="NCBI Taxonomy" id="1615673"/>
    <lineage>
        <taxon>Bacteria</taxon>
        <taxon>Pseudomonadati</taxon>
        <taxon>Pseudomonadota</taxon>
        <taxon>Gammaproteobacteria</taxon>
        <taxon>Pseudomonadales</taxon>
        <taxon>Pseudomonadaceae</taxon>
        <taxon>Pseudomonas</taxon>
    </lineage>
</organism>
<dbReference type="AlphaFoldDB" id="A0A0R3AQ32"/>
<protein>
    <submittedName>
        <fullName evidence="8">Cold-shock protein</fullName>
    </submittedName>
</protein>
<keyword evidence="5" id="KW-0010">Activator</keyword>
<keyword evidence="6" id="KW-0804">Transcription</keyword>
<dbReference type="EMBL" id="JYLN01000001">
    <property type="protein sequence ID" value="KRP75391.1"/>
    <property type="molecule type" value="Genomic_DNA"/>
</dbReference>
<evidence type="ECO:0000313" key="8">
    <source>
        <dbReference type="EMBL" id="KRP75391.1"/>
    </source>
</evidence>
<keyword evidence="4" id="KW-0238">DNA-binding</keyword>
<keyword evidence="3" id="KW-0805">Transcription regulation</keyword>
<dbReference type="PATRIC" id="fig|1615673.3.peg.1467"/>
<evidence type="ECO:0000256" key="5">
    <source>
        <dbReference type="ARBA" id="ARBA00023159"/>
    </source>
</evidence>
<dbReference type="Pfam" id="PF00313">
    <property type="entry name" value="CSD"/>
    <property type="match status" value="1"/>
</dbReference>